<dbReference type="AlphaFoldDB" id="A0AAW1MQ77"/>
<dbReference type="PANTHER" id="PTHR36729">
    <property type="entry name" value="EXPRESSED PROTEIN"/>
    <property type="match status" value="1"/>
</dbReference>
<accession>A0AAW1MQ77</accession>
<organism evidence="2 3">
    <name type="scientific">Saponaria officinalis</name>
    <name type="common">Common soapwort</name>
    <name type="synonym">Lychnis saponaria</name>
    <dbReference type="NCBI Taxonomy" id="3572"/>
    <lineage>
        <taxon>Eukaryota</taxon>
        <taxon>Viridiplantae</taxon>
        <taxon>Streptophyta</taxon>
        <taxon>Embryophyta</taxon>
        <taxon>Tracheophyta</taxon>
        <taxon>Spermatophyta</taxon>
        <taxon>Magnoliopsida</taxon>
        <taxon>eudicotyledons</taxon>
        <taxon>Gunneridae</taxon>
        <taxon>Pentapetalae</taxon>
        <taxon>Caryophyllales</taxon>
        <taxon>Caryophyllaceae</taxon>
        <taxon>Caryophylleae</taxon>
        <taxon>Saponaria</taxon>
    </lineage>
</organism>
<keyword evidence="3" id="KW-1185">Reference proteome</keyword>
<evidence type="ECO:0000259" key="1">
    <source>
        <dbReference type="Pfam" id="PF24869"/>
    </source>
</evidence>
<reference evidence="2" key="1">
    <citation type="submission" date="2024-03" db="EMBL/GenBank/DDBJ databases">
        <title>WGS assembly of Saponaria officinalis var. Norfolk2.</title>
        <authorList>
            <person name="Jenkins J."/>
            <person name="Shu S."/>
            <person name="Grimwood J."/>
            <person name="Barry K."/>
            <person name="Goodstein D."/>
            <person name="Schmutz J."/>
            <person name="Leebens-Mack J."/>
            <person name="Osbourn A."/>
        </authorList>
    </citation>
    <scope>NUCLEOTIDE SEQUENCE [LARGE SCALE GENOMIC DNA]</scope>
    <source>
        <strain evidence="2">JIC</strain>
    </source>
</reference>
<evidence type="ECO:0000313" key="3">
    <source>
        <dbReference type="Proteomes" id="UP001443914"/>
    </source>
</evidence>
<protein>
    <recommendedName>
        <fullName evidence="1">DUF7734 domain-containing protein</fullName>
    </recommendedName>
</protein>
<dbReference type="Pfam" id="PF24869">
    <property type="entry name" value="DUF7734"/>
    <property type="match status" value="1"/>
</dbReference>
<evidence type="ECO:0000313" key="2">
    <source>
        <dbReference type="EMBL" id="KAK9748410.1"/>
    </source>
</evidence>
<dbReference type="GO" id="GO:0009507">
    <property type="term" value="C:chloroplast"/>
    <property type="evidence" value="ECO:0007669"/>
    <property type="project" value="TreeGrafter"/>
</dbReference>
<gene>
    <name evidence="2" type="ORF">RND81_02G055100</name>
</gene>
<comment type="caution">
    <text evidence="2">The sequence shown here is derived from an EMBL/GenBank/DDBJ whole genome shotgun (WGS) entry which is preliminary data.</text>
</comment>
<dbReference type="Proteomes" id="UP001443914">
    <property type="component" value="Unassembled WGS sequence"/>
</dbReference>
<dbReference type="PANTHER" id="PTHR36729:SF2">
    <property type="entry name" value="EXPRESSED PROTEIN"/>
    <property type="match status" value="1"/>
</dbReference>
<feature type="domain" description="DUF7734" evidence="1">
    <location>
        <begin position="73"/>
        <end position="158"/>
    </location>
</feature>
<sequence>MLLNYSYKLWPTLHFSPPKTTNVHNYNSNLKLFSRFESNILIPTKCKARRRVRIETEDENEEDEGFGYNEEIGMLELYSQSARGEALLVTALVDGQEVEVIIFKGFSSCLSYQTSPDPWKSVLPQRAEIKCIDRVRGPFDPDNIHYIEKGLTLHTFISRFNIPTNVE</sequence>
<dbReference type="EMBL" id="JBDFQZ010000002">
    <property type="protein sequence ID" value="KAK9748410.1"/>
    <property type="molecule type" value="Genomic_DNA"/>
</dbReference>
<dbReference type="InterPro" id="IPR056636">
    <property type="entry name" value="DUF7734"/>
</dbReference>
<proteinExistence type="predicted"/>
<name>A0AAW1MQ77_SAPOF</name>